<keyword evidence="2" id="KW-1185">Reference proteome</keyword>
<reference evidence="1 2" key="1">
    <citation type="journal article" date="2019" name="Emerg. Microbes Infect.">
        <title>Comprehensive subspecies identification of 175 nontuberculous mycobacteria species based on 7547 genomic profiles.</title>
        <authorList>
            <person name="Matsumoto Y."/>
            <person name="Kinjo T."/>
            <person name="Motooka D."/>
            <person name="Nabeya D."/>
            <person name="Jung N."/>
            <person name="Uechi K."/>
            <person name="Horii T."/>
            <person name="Iida T."/>
            <person name="Fujita J."/>
            <person name="Nakamura S."/>
        </authorList>
    </citation>
    <scope>NUCLEOTIDE SEQUENCE [LARGE SCALE GENOMIC DNA]</scope>
    <source>
        <strain evidence="1 2">JCM 17423</strain>
    </source>
</reference>
<evidence type="ECO:0000313" key="2">
    <source>
        <dbReference type="Proteomes" id="UP000466607"/>
    </source>
</evidence>
<dbReference type="Proteomes" id="UP000466607">
    <property type="component" value="Chromosome"/>
</dbReference>
<name>A0AAD1IUE6_9MYCO</name>
<proteinExistence type="predicted"/>
<evidence type="ECO:0000313" key="1">
    <source>
        <dbReference type="EMBL" id="BBY17913.1"/>
    </source>
</evidence>
<protein>
    <recommendedName>
        <fullName evidence="3">DUF2505 domain-containing protein</fullName>
    </recommendedName>
</protein>
<dbReference type="Pfam" id="PF10698">
    <property type="entry name" value="DUF2505"/>
    <property type="match status" value="1"/>
</dbReference>
<dbReference type="InterPro" id="IPR019639">
    <property type="entry name" value="DUF2505"/>
</dbReference>
<dbReference type="RefSeq" id="WP_234880163.1">
    <property type="nucleotide sequence ID" value="NZ_AP022586.1"/>
</dbReference>
<sequence length="171" mass="19367">MGRRMEHTVTFDVPAAHVHAQFTSEDYWRGLTEVYRSFNPRTELTLFRSDARGTDIALRQVMPHDDLPPIARKVMPVDMVITREQHFDPFDDTAARADGTFAATMPRAPGRLRGRYELADAGSGSHLLVRSYCKVSIPLVGGTLEDLILSNMRTLFDGEQRFTADWVTGRR</sequence>
<accession>A0AAD1IUE6</accession>
<organism evidence="1 2">
    <name type="scientific">Mycolicibacterium litorale</name>
    <dbReference type="NCBI Taxonomy" id="758802"/>
    <lineage>
        <taxon>Bacteria</taxon>
        <taxon>Bacillati</taxon>
        <taxon>Actinomycetota</taxon>
        <taxon>Actinomycetes</taxon>
        <taxon>Mycobacteriales</taxon>
        <taxon>Mycobacteriaceae</taxon>
        <taxon>Mycolicibacterium</taxon>
    </lineage>
</organism>
<gene>
    <name evidence="1" type="ORF">MLIT_35050</name>
</gene>
<dbReference type="AlphaFoldDB" id="A0AAD1IUE6"/>
<dbReference type="EMBL" id="AP022586">
    <property type="protein sequence ID" value="BBY17913.1"/>
    <property type="molecule type" value="Genomic_DNA"/>
</dbReference>
<evidence type="ECO:0008006" key="3">
    <source>
        <dbReference type="Google" id="ProtNLM"/>
    </source>
</evidence>